<evidence type="ECO:0000256" key="6">
    <source>
        <dbReference type="ARBA" id="ARBA00023136"/>
    </source>
</evidence>
<dbReference type="SUPFAM" id="SSF49464">
    <property type="entry name" value="Carboxypeptidase regulatory domain-like"/>
    <property type="match status" value="1"/>
</dbReference>
<dbReference type="Gene3D" id="2.40.170.20">
    <property type="entry name" value="TonB-dependent receptor, beta-barrel domain"/>
    <property type="match status" value="1"/>
</dbReference>
<keyword evidence="11" id="KW-0732">Signal</keyword>
<evidence type="ECO:0000256" key="10">
    <source>
        <dbReference type="SAM" id="MobiDB-lite"/>
    </source>
</evidence>
<reference evidence="14 15" key="1">
    <citation type="submission" date="2022-03" db="EMBL/GenBank/DDBJ databases">
        <title>Hymenobactersp. isolated from the air.</title>
        <authorList>
            <person name="Won M."/>
            <person name="Kwon S.-W."/>
        </authorList>
    </citation>
    <scope>NUCLEOTIDE SEQUENCE [LARGE SCALE GENOMIC DNA]</scope>
    <source>
        <strain evidence="14 15">KACC 21982</strain>
    </source>
</reference>
<dbReference type="InterPro" id="IPR000531">
    <property type="entry name" value="Beta-barrel_TonB"/>
</dbReference>
<dbReference type="Gene3D" id="2.170.130.10">
    <property type="entry name" value="TonB-dependent receptor, plug domain"/>
    <property type="match status" value="1"/>
</dbReference>
<evidence type="ECO:0000256" key="11">
    <source>
        <dbReference type="SAM" id="SignalP"/>
    </source>
</evidence>
<dbReference type="InterPro" id="IPR023997">
    <property type="entry name" value="TonB-dep_OMP_SusC/RagA_CS"/>
</dbReference>
<feature type="domain" description="TonB-dependent receptor-like beta-barrel" evidence="12">
    <location>
        <begin position="451"/>
        <end position="1024"/>
    </location>
</feature>
<name>A0ABY4CUQ0_9BACT</name>
<dbReference type="Proteomes" id="UP000831113">
    <property type="component" value="Chromosome"/>
</dbReference>
<keyword evidence="5 9" id="KW-0798">TonB box</keyword>
<organism evidence="14 15">
    <name type="scientific">Hymenobacter tibetensis</name>
    <dbReference type="NCBI Taxonomy" id="497967"/>
    <lineage>
        <taxon>Bacteria</taxon>
        <taxon>Pseudomonadati</taxon>
        <taxon>Bacteroidota</taxon>
        <taxon>Cytophagia</taxon>
        <taxon>Cytophagales</taxon>
        <taxon>Hymenobacteraceae</taxon>
        <taxon>Hymenobacter</taxon>
    </lineage>
</organism>
<dbReference type="Pfam" id="PF07715">
    <property type="entry name" value="Plug"/>
    <property type="match status" value="1"/>
</dbReference>
<evidence type="ECO:0000259" key="12">
    <source>
        <dbReference type="Pfam" id="PF00593"/>
    </source>
</evidence>
<dbReference type="InterPro" id="IPR008969">
    <property type="entry name" value="CarboxyPept-like_regulatory"/>
</dbReference>
<evidence type="ECO:0000256" key="4">
    <source>
        <dbReference type="ARBA" id="ARBA00022692"/>
    </source>
</evidence>
<evidence type="ECO:0000256" key="3">
    <source>
        <dbReference type="ARBA" id="ARBA00022452"/>
    </source>
</evidence>
<evidence type="ECO:0000256" key="9">
    <source>
        <dbReference type="RuleBase" id="RU003357"/>
    </source>
</evidence>
<dbReference type="EMBL" id="CP094669">
    <property type="protein sequence ID" value="UOG73998.1"/>
    <property type="molecule type" value="Genomic_DNA"/>
</dbReference>
<dbReference type="InterPro" id="IPR012910">
    <property type="entry name" value="Plug_dom"/>
</dbReference>
<dbReference type="InterPro" id="IPR039426">
    <property type="entry name" value="TonB-dep_rcpt-like"/>
</dbReference>
<sequence length="1068" mass="116569">MKKILLMTTMAAFAVSPTELLAQAPIAIKGTVTDGASGEGLPGVSVVVKGTTNGTATNTDGSFSLTVPNEDAVLVLSYVGFQTQEVPVKGRTSFAVKLQNDQKALEEVVVIGYGSVKKSDVTGSVASVKTDDILKTIPTSINQGLQGQVAGVQVNRSDGAPGAGISLTIRGANSFTGSEPLYVIDGIPFTSPSATGSSTGGANPSGGTGQSTNALSYINPQDIESMEILKDASATAIYGSRGANGVVLITTKKGKADKDRIEIVANTSISEISRRVKVLNAYQYAQFQNEAQLNAETYNGTSPTTLPFPGIRGFDPIIGDSTYLPAPEDFLNGTAGESYPEGFTGTNWQDKIFRQAITKDYTLRMSGGSDKGTYSVSGNMLDQQGIIENSGFKRYGLQANIVRKVHKWIELGTSNNITFTNYVLGKTNSNGNEASIISSALSFPATYPVSSPESKAREDNTSWYAAANPYNYTRTAKDQTHSTGIYSSSYALLTFTDYLSFRQNLGVNYNVNNREVYYNRRLQEARTTNGYAYNSDDNWRGITLESILNFNRTFHEDHSVNAVAAFTRETGYSYYRNASVRGFPDDLLENNNLFNGTTQKTLNSGKSENGLLSLLGRVNYGYKGKYLATASFRRDGSSRFTTKNKYANFSSFALAWNAGDEVFIQNLGVFSTLKFRAGYGQTGNQGIGSYRSLPMFAFSAYPIGGAPQPGYADVTWRGPADVNLRWETTDQVNVGVDMGFLKNRLTVTVDVYKKKTRDLLQPIQIPNSTGFTTQLTNFGTVENKGLEVSGVGSLVSTPKFNWSINANVSFNRNQMLELPGDQFAGSLYNNFDNFFLQRNGQPIGTVYGFVEDGFYDNLAEVVADPYYAGQSEAVQRMMIGEIKYKNFDEDPAITAKDRQIIGNTNANYNFGITNNFSYHNFNLSIFFQGVQGNDIVNTNLYQIRMGKVANLPQFVYDGRWTPENAANATWPKALAADTRQPRLSNRLVEDGSYVRLKNINVGYSFKKPASFIDAINVYASVSNVLTFTNYKWYDPDVNAFGSDASRRGVDMNSYPNSRTFTLGVSAGF</sequence>
<keyword evidence="15" id="KW-1185">Reference proteome</keyword>
<accession>A0ABY4CUQ0</accession>
<keyword evidence="2 8" id="KW-0813">Transport</keyword>
<feature type="signal peptide" evidence="11">
    <location>
        <begin position="1"/>
        <end position="22"/>
    </location>
</feature>
<dbReference type="SUPFAM" id="SSF56935">
    <property type="entry name" value="Porins"/>
    <property type="match status" value="1"/>
</dbReference>
<evidence type="ECO:0000256" key="2">
    <source>
        <dbReference type="ARBA" id="ARBA00022448"/>
    </source>
</evidence>
<evidence type="ECO:0000259" key="13">
    <source>
        <dbReference type="Pfam" id="PF07715"/>
    </source>
</evidence>
<feature type="domain" description="TonB-dependent receptor plug" evidence="13">
    <location>
        <begin position="117"/>
        <end position="246"/>
    </location>
</feature>
<evidence type="ECO:0000256" key="5">
    <source>
        <dbReference type="ARBA" id="ARBA00023077"/>
    </source>
</evidence>
<feature type="region of interest" description="Disordered" evidence="10">
    <location>
        <begin position="194"/>
        <end position="213"/>
    </location>
</feature>
<gene>
    <name evidence="14" type="ORF">MTX78_17970</name>
</gene>
<proteinExistence type="inferred from homology"/>
<keyword evidence="4 8" id="KW-0812">Transmembrane</keyword>
<dbReference type="NCBIfam" id="TIGR04056">
    <property type="entry name" value="OMP_RagA_SusC"/>
    <property type="match status" value="1"/>
</dbReference>
<keyword evidence="6 8" id="KW-0472">Membrane</keyword>
<dbReference type="InterPro" id="IPR023996">
    <property type="entry name" value="TonB-dep_OMP_SusC/RagA"/>
</dbReference>
<evidence type="ECO:0000256" key="7">
    <source>
        <dbReference type="ARBA" id="ARBA00023237"/>
    </source>
</evidence>
<evidence type="ECO:0000256" key="8">
    <source>
        <dbReference type="PROSITE-ProRule" id="PRU01360"/>
    </source>
</evidence>
<dbReference type="Pfam" id="PF13715">
    <property type="entry name" value="CarbopepD_reg_2"/>
    <property type="match status" value="1"/>
</dbReference>
<dbReference type="InterPro" id="IPR036942">
    <property type="entry name" value="Beta-barrel_TonB_sf"/>
</dbReference>
<evidence type="ECO:0000256" key="1">
    <source>
        <dbReference type="ARBA" id="ARBA00004571"/>
    </source>
</evidence>
<keyword evidence="3 8" id="KW-1134">Transmembrane beta strand</keyword>
<dbReference type="RefSeq" id="WP_243797132.1">
    <property type="nucleotide sequence ID" value="NZ_CP094669.1"/>
</dbReference>
<dbReference type="NCBIfam" id="TIGR04057">
    <property type="entry name" value="SusC_RagA_signa"/>
    <property type="match status" value="1"/>
</dbReference>
<evidence type="ECO:0000313" key="14">
    <source>
        <dbReference type="EMBL" id="UOG73998.1"/>
    </source>
</evidence>
<dbReference type="PROSITE" id="PS52016">
    <property type="entry name" value="TONB_DEPENDENT_REC_3"/>
    <property type="match status" value="1"/>
</dbReference>
<keyword evidence="14" id="KW-0675">Receptor</keyword>
<dbReference type="Gene3D" id="2.60.40.1120">
    <property type="entry name" value="Carboxypeptidase-like, regulatory domain"/>
    <property type="match status" value="1"/>
</dbReference>
<protein>
    <submittedName>
        <fullName evidence="14">TonB-dependent receptor</fullName>
    </submittedName>
</protein>
<feature type="chain" id="PRO_5046525247" evidence="11">
    <location>
        <begin position="23"/>
        <end position="1068"/>
    </location>
</feature>
<comment type="similarity">
    <text evidence="8 9">Belongs to the TonB-dependent receptor family.</text>
</comment>
<keyword evidence="7 8" id="KW-0998">Cell outer membrane</keyword>
<dbReference type="InterPro" id="IPR037066">
    <property type="entry name" value="Plug_dom_sf"/>
</dbReference>
<dbReference type="Pfam" id="PF00593">
    <property type="entry name" value="TonB_dep_Rec_b-barrel"/>
    <property type="match status" value="1"/>
</dbReference>
<comment type="subcellular location">
    <subcellularLocation>
        <location evidence="1 8">Cell outer membrane</location>
        <topology evidence="1 8">Multi-pass membrane protein</topology>
    </subcellularLocation>
</comment>
<evidence type="ECO:0000313" key="15">
    <source>
        <dbReference type="Proteomes" id="UP000831113"/>
    </source>
</evidence>